<organism evidence="1 2">
    <name type="scientific">Daphnia galeata</name>
    <dbReference type="NCBI Taxonomy" id="27404"/>
    <lineage>
        <taxon>Eukaryota</taxon>
        <taxon>Metazoa</taxon>
        <taxon>Ecdysozoa</taxon>
        <taxon>Arthropoda</taxon>
        <taxon>Crustacea</taxon>
        <taxon>Branchiopoda</taxon>
        <taxon>Diplostraca</taxon>
        <taxon>Cladocera</taxon>
        <taxon>Anomopoda</taxon>
        <taxon>Daphniidae</taxon>
        <taxon>Daphnia</taxon>
    </lineage>
</organism>
<keyword evidence="2" id="KW-1185">Reference proteome</keyword>
<evidence type="ECO:0000313" key="1">
    <source>
        <dbReference type="EMBL" id="CAH0098366.1"/>
    </source>
</evidence>
<protein>
    <submittedName>
        <fullName evidence="1">Uncharacterized protein</fullName>
    </submittedName>
</protein>
<accession>A0A8J2RAI9</accession>
<proteinExistence type="predicted"/>
<dbReference type="EMBL" id="CAKKLH010000002">
    <property type="protein sequence ID" value="CAH0098366.1"/>
    <property type="molecule type" value="Genomic_DNA"/>
</dbReference>
<sequence length="128" mass="14425">MDRSVYGEGDTSPYGVNYNPFRLTKKDTPAPGYTKRNLAFLSSPNEKEEEEKKIWFGDVSELVDRIGCRIGPCLLRKFVLFFCPLYISVFIRMSNVLNGWCSCTKGNQSRSSVGMETLIQLHANTTAA</sequence>
<name>A0A8J2RAI9_9CRUS</name>
<dbReference type="AlphaFoldDB" id="A0A8J2RAI9"/>
<reference evidence="1" key="1">
    <citation type="submission" date="2021-11" db="EMBL/GenBank/DDBJ databases">
        <authorList>
            <person name="Schell T."/>
        </authorList>
    </citation>
    <scope>NUCLEOTIDE SEQUENCE</scope>
    <source>
        <strain evidence="1">M5</strain>
    </source>
</reference>
<evidence type="ECO:0000313" key="2">
    <source>
        <dbReference type="Proteomes" id="UP000789390"/>
    </source>
</evidence>
<comment type="caution">
    <text evidence="1">The sequence shown here is derived from an EMBL/GenBank/DDBJ whole genome shotgun (WGS) entry which is preliminary data.</text>
</comment>
<dbReference type="Proteomes" id="UP000789390">
    <property type="component" value="Unassembled WGS sequence"/>
</dbReference>
<gene>
    <name evidence="1" type="ORF">DGAL_LOCUS418</name>
</gene>